<dbReference type="PIRSF" id="PIRSF000193">
    <property type="entry name" value="Pyrrol-5-carb_rd"/>
    <property type="match status" value="1"/>
</dbReference>
<comment type="function">
    <text evidence="4">Catalyzes the reduction of 1-pyrroline-5-carboxylate (PCA) to L-proline.</text>
</comment>
<keyword evidence="8" id="KW-1185">Reference proteome</keyword>
<feature type="domain" description="Pyrroline-5-carboxylate reductase dimerisation" evidence="6">
    <location>
        <begin position="158"/>
        <end position="262"/>
    </location>
</feature>
<reference evidence="7 8" key="1">
    <citation type="submission" date="2020-03" db="EMBL/GenBank/DDBJ databases">
        <title>Sphingomonas sp. nov., isolated from fish.</title>
        <authorList>
            <person name="Hyun D.-W."/>
            <person name="Bae J.-W."/>
        </authorList>
    </citation>
    <scope>NUCLEOTIDE SEQUENCE [LARGE SCALE GENOMIC DNA]</scope>
    <source>
        <strain evidence="7 8">HDW15B</strain>
    </source>
</reference>
<comment type="catalytic activity">
    <reaction evidence="4">
        <text>L-proline + NADP(+) = (S)-1-pyrroline-5-carboxylate + NADPH + 2 H(+)</text>
        <dbReference type="Rhea" id="RHEA:14109"/>
        <dbReference type="ChEBI" id="CHEBI:15378"/>
        <dbReference type="ChEBI" id="CHEBI:17388"/>
        <dbReference type="ChEBI" id="CHEBI:57783"/>
        <dbReference type="ChEBI" id="CHEBI:58349"/>
        <dbReference type="ChEBI" id="CHEBI:60039"/>
        <dbReference type="EC" id="1.5.1.2"/>
    </reaction>
</comment>
<dbReference type="GO" id="GO:0004735">
    <property type="term" value="F:pyrroline-5-carboxylate reductase activity"/>
    <property type="evidence" value="ECO:0007669"/>
    <property type="project" value="UniProtKB-UniRule"/>
</dbReference>
<keyword evidence="2 4" id="KW-0521">NADP</keyword>
<dbReference type="Proteomes" id="UP000503222">
    <property type="component" value="Chromosome"/>
</dbReference>
<dbReference type="KEGG" id="spii:G7077_02180"/>
<dbReference type="InterPro" id="IPR000304">
    <property type="entry name" value="Pyrroline-COOH_reductase"/>
</dbReference>
<dbReference type="SUPFAM" id="SSF48179">
    <property type="entry name" value="6-phosphogluconate dehydrogenase C-terminal domain-like"/>
    <property type="match status" value="1"/>
</dbReference>
<name>A0A6G7YMC8_9SPHN</name>
<dbReference type="InterPro" id="IPR008927">
    <property type="entry name" value="6-PGluconate_DH-like_C_sf"/>
</dbReference>
<dbReference type="EMBL" id="CP049869">
    <property type="protein sequence ID" value="QIK77899.1"/>
    <property type="molecule type" value="Genomic_DNA"/>
</dbReference>
<dbReference type="PANTHER" id="PTHR11645:SF0">
    <property type="entry name" value="PYRROLINE-5-CARBOXYLATE REDUCTASE 3"/>
    <property type="match status" value="1"/>
</dbReference>
<dbReference type="PANTHER" id="PTHR11645">
    <property type="entry name" value="PYRROLINE-5-CARBOXYLATE REDUCTASE"/>
    <property type="match status" value="1"/>
</dbReference>
<sequence>MNIFPSPTWLIGCGNMTGALVDGWRSATADFAPVTVVRPSGTPVEGVRTVTSAGQAGPPPRLVVLGFKPQQLGEVAPQLAPYLSAKTIVLSLLAGANAATLRRHFPGAATIVRAMPNLAVAVRRGVTALYSEDAGDTAKAEVSRLFEHLGFGLWTLDEARFGAVGAVAGSGPAYVARFIDALAKGGVARGLSPDTAQAIAVETVYGTGWLAASTRESMDDLARRVASPKGTTEAGLAVLDQDGRLDSLVMEVIDAAAARGTQLGSEVAGSDGLLH</sequence>
<accession>A0A6G7YMC8</accession>
<evidence type="ECO:0000256" key="1">
    <source>
        <dbReference type="ARBA" id="ARBA00005525"/>
    </source>
</evidence>
<proteinExistence type="inferred from homology"/>
<dbReference type="Gene3D" id="1.10.3730.10">
    <property type="entry name" value="ProC C-terminal domain-like"/>
    <property type="match status" value="1"/>
</dbReference>
<evidence type="ECO:0000259" key="6">
    <source>
        <dbReference type="Pfam" id="PF14748"/>
    </source>
</evidence>
<dbReference type="SUPFAM" id="SSF51735">
    <property type="entry name" value="NAD(P)-binding Rossmann-fold domains"/>
    <property type="match status" value="1"/>
</dbReference>
<dbReference type="UniPathway" id="UPA00098">
    <property type="reaction ID" value="UER00361"/>
</dbReference>
<dbReference type="Pfam" id="PF14748">
    <property type="entry name" value="P5CR_dimer"/>
    <property type="match status" value="1"/>
</dbReference>
<evidence type="ECO:0000256" key="4">
    <source>
        <dbReference type="HAMAP-Rule" id="MF_01925"/>
    </source>
</evidence>
<dbReference type="EC" id="1.5.1.2" evidence="4"/>
<protein>
    <recommendedName>
        <fullName evidence="4">Pyrroline-5-carboxylate reductase</fullName>
        <shortName evidence="4">P5C reductase</shortName>
        <shortName evidence="4">P5CR</shortName>
        <ecNumber evidence="4">1.5.1.2</ecNumber>
    </recommendedName>
    <alternativeName>
        <fullName evidence="4">PCA reductase</fullName>
    </alternativeName>
</protein>
<evidence type="ECO:0000313" key="8">
    <source>
        <dbReference type="Proteomes" id="UP000503222"/>
    </source>
</evidence>
<keyword evidence="3 4" id="KW-0560">Oxidoreductase</keyword>
<dbReference type="InterPro" id="IPR029036">
    <property type="entry name" value="P5CR_dimer"/>
</dbReference>
<comment type="subcellular location">
    <subcellularLocation>
        <location evidence="4">Cytoplasm</location>
    </subcellularLocation>
</comment>
<keyword evidence="4" id="KW-0963">Cytoplasm</keyword>
<evidence type="ECO:0000256" key="2">
    <source>
        <dbReference type="ARBA" id="ARBA00022857"/>
    </source>
</evidence>
<keyword evidence="4" id="KW-0641">Proline biosynthesis</keyword>
<evidence type="ECO:0000256" key="3">
    <source>
        <dbReference type="ARBA" id="ARBA00023002"/>
    </source>
</evidence>
<comment type="catalytic activity">
    <reaction evidence="4">
        <text>L-proline + NAD(+) = (S)-1-pyrroline-5-carboxylate + NADH + 2 H(+)</text>
        <dbReference type="Rhea" id="RHEA:14105"/>
        <dbReference type="ChEBI" id="CHEBI:15378"/>
        <dbReference type="ChEBI" id="CHEBI:17388"/>
        <dbReference type="ChEBI" id="CHEBI:57540"/>
        <dbReference type="ChEBI" id="CHEBI:57945"/>
        <dbReference type="ChEBI" id="CHEBI:60039"/>
        <dbReference type="EC" id="1.5.1.2"/>
    </reaction>
</comment>
<keyword evidence="4" id="KW-0028">Amino-acid biosynthesis</keyword>
<dbReference type="AlphaFoldDB" id="A0A6G7YMC8"/>
<dbReference type="HAMAP" id="MF_01925">
    <property type="entry name" value="P5C_reductase"/>
    <property type="match status" value="1"/>
</dbReference>
<dbReference type="Gene3D" id="3.40.50.720">
    <property type="entry name" value="NAD(P)-binding Rossmann-like Domain"/>
    <property type="match status" value="1"/>
</dbReference>
<gene>
    <name evidence="4" type="primary">proC</name>
    <name evidence="7" type="ORF">G7077_02180</name>
</gene>
<dbReference type="FunFam" id="1.10.3730.10:FF:000001">
    <property type="entry name" value="Pyrroline-5-carboxylate reductase"/>
    <property type="match status" value="1"/>
</dbReference>
<dbReference type="InterPro" id="IPR036291">
    <property type="entry name" value="NAD(P)-bd_dom_sf"/>
</dbReference>
<evidence type="ECO:0000313" key="7">
    <source>
        <dbReference type="EMBL" id="QIK77899.1"/>
    </source>
</evidence>
<comment type="pathway">
    <text evidence="4">Amino-acid biosynthesis; L-proline biosynthesis; L-proline from L-glutamate 5-semialdehyde: step 1/1.</text>
</comment>
<comment type="similarity">
    <text evidence="1 4">Belongs to the pyrroline-5-carboxylate reductase family.</text>
</comment>
<dbReference type="GO" id="GO:0005737">
    <property type="term" value="C:cytoplasm"/>
    <property type="evidence" value="ECO:0007669"/>
    <property type="project" value="UniProtKB-SubCell"/>
</dbReference>
<evidence type="ECO:0000256" key="5">
    <source>
        <dbReference type="PIRSR" id="PIRSR000193-1"/>
    </source>
</evidence>
<organism evidence="7 8">
    <name type="scientific">Sphingomonas piscis</name>
    <dbReference type="NCBI Taxonomy" id="2714943"/>
    <lineage>
        <taxon>Bacteria</taxon>
        <taxon>Pseudomonadati</taxon>
        <taxon>Pseudomonadota</taxon>
        <taxon>Alphaproteobacteria</taxon>
        <taxon>Sphingomonadales</taxon>
        <taxon>Sphingomonadaceae</taxon>
        <taxon>Sphingomonas</taxon>
    </lineage>
</organism>
<feature type="binding site" evidence="5">
    <location>
        <begin position="11"/>
        <end position="16"/>
    </location>
    <ligand>
        <name>NADP(+)</name>
        <dbReference type="ChEBI" id="CHEBI:58349"/>
    </ligand>
</feature>
<dbReference type="RefSeq" id="WP_166410294.1">
    <property type="nucleotide sequence ID" value="NZ_CP049869.1"/>
</dbReference>
<dbReference type="GO" id="GO:0055129">
    <property type="term" value="P:L-proline biosynthetic process"/>
    <property type="evidence" value="ECO:0007669"/>
    <property type="project" value="UniProtKB-UniRule"/>
</dbReference>